<dbReference type="FunFam" id="3.20.20.20:FF:000001">
    <property type="entry name" value="4-hydroxy-3-methylbut-2-en-1-yl diphosphate synthase (flavodoxin)"/>
    <property type="match status" value="1"/>
</dbReference>
<protein>
    <recommendedName>
        <fullName evidence="7">4-hydroxy-3-methylbut-2-en-1-yl diphosphate synthase (flavodoxin)</fullName>
        <ecNumber evidence="7">1.17.7.3</ecNumber>
    </recommendedName>
    <alternativeName>
        <fullName evidence="7">1-hydroxy-2-methyl-2-(E)-butenyl 4-diphosphate synthase</fullName>
    </alternativeName>
</protein>
<comment type="catalytic activity">
    <reaction evidence="7">
        <text>(2E)-4-hydroxy-3-methylbut-2-enyl diphosphate + oxidized [flavodoxin] + H2O + 2 H(+) = 2-C-methyl-D-erythritol 2,4-cyclic diphosphate + reduced [flavodoxin]</text>
        <dbReference type="Rhea" id="RHEA:43604"/>
        <dbReference type="Rhea" id="RHEA-COMP:10622"/>
        <dbReference type="Rhea" id="RHEA-COMP:10623"/>
        <dbReference type="ChEBI" id="CHEBI:15377"/>
        <dbReference type="ChEBI" id="CHEBI:15378"/>
        <dbReference type="ChEBI" id="CHEBI:57618"/>
        <dbReference type="ChEBI" id="CHEBI:58210"/>
        <dbReference type="ChEBI" id="CHEBI:58483"/>
        <dbReference type="ChEBI" id="CHEBI:128753"/>
        <dbReference type="EC" id="1.17.7.3"/>
    </reaction>
</comment>
<dbReference type="EC" id="1.17.7.3" evidence="7"/>
<reference evidence="11" key="1">
    <citation type="submission" date="2016-11" db="EMBL/GenBank/DDBJ databases">
        <authorList>
            <person name="Varghese N."/>
            <person name="Submissions S."/>
        </authorList>
    </citation>
    <scope>NUCLEOTIDE SEQUENCE [LARGE SCALE GENOMIC DNA]</scope>
    <source>
        <strain evidence="11">DSM 11003</strain>
    </source>
</reference>
<keyword evidence="6 7" id="KW-0414">Isoprene biosynthesis</keyword>
<dbReference type="UniPathway" id="UPA00056">
    <property type="reaction ID" value="UER00096"/>
</dbReference>
<dbReference type="PIRSF" id="PIRSF004640">
    <property type="entry name" value="IspG"/>
    <property type="match status" value="1"/>
</dbReference>
<dbReference type="Gene3D" id="3.20.20.20">
    <property type="entry name" value="Dihydropteroate synthase-like"/>
    <property type="match status" value="1"/>
</dbReference>
<feature type="binding site" evidence="7">
    <location>
        <position position="263"/>
    </location>
    <ligand>
        <name>[4Fe-4S] cluster</name>
        <dbReference type="ChEBI" id="CHEBI:49883"/>
    </ligand>
</feature>
<evidence type="ECO:0000259" key="8">
    <source>
        <dbReference type="Pfam" id="PF04551"/>
    </source>
</evidence>
<dbReference type="GO" id="GO:0019288">
    <property type="term" value="P:isopentenyl diphosphate biosynthetic process, methylerythritol 4-phosphate pathway"/>
    <property type="evidence" value="ECO:0007669"/>
    <property type="project" value="UniProtKB-UniRule"/>
</dbReference>
<feature type="binding site" evidence="7">
    <location>
        <position position="266"/>
    </location>
    <ligand>
        <name>[4Fe-4S] cluster</name>
        <dbReference type="ChEBI" id="CHEBI:49883"/>
    </ligand>
</feature>
<dbReference type="SUPFAM" id="SSF56014">
    <property type="entry name" value="Nitrite and sulphite reductase 4Fe-4S domain-like"/>
    <property type="match status" value="1"/>
</dbReference>
<dbReference type="FunFam" id="3.30.413.10:FF:000005">
    <property type="entry name" value="4-hydroxy-3-methylbut-2-en-1-yl diphosphate synthase (flavodoxin)"/>
    <property type="match status" value="1"/>
</dbReference>
<feature type="domain" description="IspG TIM-barrel" evidence="8">
    <location>
        <begin position="6"/>
        <end position="244"/>
    </location>
</feature>
<keyword evidence="4 7" id="KW-0408">Iron</keyword>
<dbReference type="GO" id="GO:0141197">
    <property type="term" value="F:4-hydroxy-3-methylbut-2-enyl-diphosphate synthase activity (flavodoxin)"/>
    <property type="evidence" value="ECO:0007669"/>
    <property type="project" value="UniProtKB-EC"/>
</dbReference>
<dbReference type="SUPFAM" id="SSF51717">
    <property type="entry name" value="Dihydropteroate synthetase-like"/>
    <property type="match status" value="1"/>
</dbReference>
<dbReference type="OrthoDB" id="9803214at2"/>
<dbReference type="HAMAP" id="MF_00159">
    <property type="entry name" value="IspG"/>
    <property type="match status" value="1"/>
</dbReference>
<dbReference type="Pfam" id="PF26540">
    <property type="entry name" value="GcpE_C"/>
    <property type="match status" value="1"/>
</dbReference>
<evidence type="ECO:0000256" key="2">
    <source>
        <dbReference type="ARBA" id="ARBA00022723"/>
    </source>
</evidence>
<keyword evidence="2 7" id="KW-0479">Metal-binding</keyword>
<dbReference type="Pfam" id="PF04551">
    <property type="entry name" value="GcpE"/>
    <property type="match status" value="1"/>
</dbReference>
<comment type="function">
    <text evidence="7">Converts 2C-methyl-D-erythritol 2,4-cyclodiphosphate (ME-2,4cPP) into 1-hydroxy-2-methyl-2-(E)-butenyl 4-diphosphate.</text>
</comment>
<evidence type="ECO:0000313" key="10">
    <source>
        <dbReference type="EMBL" id="SHG57056.1"/>
    </source>
</evidence>
<dbReference type="AlphaFoldDB" id="A0A1M5KWE5"/>
<sequence length="358" mass="38942">MRRQSRVINIGSVKVGGDNPVVVQSMTNTDTRDIQATIKQIQALEKAGCEIVRVAVVDEEAARAIAEIKKQISIPLVADIHFNYRLALKSVEAGADGLRINPGNIGDIKRVREVVKVCREKGIPIRIGVNAGSLEKGVLEKYGGITPQAMVESAMNSIKILEDMDFQDIKVSLKASSVNLTVEAYRLLADLVDYPLHLGITEAGTKDRGLIKSALGIGILLHEGIGDTIRVSLTSDPVDEVWAAYEILRSLELRNRGAELISCPTCGRCEIDLLKIAEEIDYRLRSIDKPLKVAVMGCVVNGPGEAKEADIGVAGGKGYGLLFKKGKIVKKVREEEMAAELMQHIYAMLDDNSCINDL</sequence>
<keyword evidence="1 7" id="KW-0004">4Fe-4S</keyword>
<dbReference type="GO" id="GO:0051539">
    <property type="term" value="F:4 iron, 4 sulfur cluster binding"/>
    <property type="evidence" value="ECO:0007669"/>
    <property type="project" value="UniProtKB-UniRule"/>
</dbReference>
<dbReference type="NCBIfam" id="NF001540">
    <property type="entry name" value="PRK00366.1"/>
    <property type="match status" value="1"/>
</dbReference>
<dbReference type="InterPro" id="IPR004588">
    <property type="entry name" value="IspG_bac-typ"/>
</dbReference>
<evidence type="ECO:0000256" key="3">
    <source>
        <dbReference type="ARBA" id="ARBA00023002"/>
    </source>
</evidence>
<keyword evidence="3 7" id="KW-0560">Oxidoreductase</keyword>
<dbReference type="STRING" id="1123382.SAMN02745221_00498"/>
<comment type="similarity">
    <text evidence="7">Belongs to the IspG family.</text>
</comment>
<dbReference type="GO" id="GO:0005506">
    <property type="term" value="F:iron ion binding"/>
    <property type="evidence" value="ECO:0007669"/>
    <property type="project" value="InterPro"/>
</dbReference>
<comment type="pathway">
    <text evidence="7">Isoprenoid biosynthesis; isopentenyl diphosphate biosynthesis via DXP pathway; isopentenyl diphosphate from 1-deoxy-D-xylulose 5-phosphate: step 5/6.</text>
</comment>
<organism evidence="10 11">
    <name type="scientific">Thermosyntropha lipolytica DSM 11003</name>
    <dbReference type="NCBI Taxonomy" id="1123382"/>
    <lineage>
        <taxon>Bacteria</taxon>
        <taxon>Bacillati</taxon>
        <taxon>Bacillota</taxon>
        <taxon>Clostridia</taxon>
        <taxon>Eubacteriales</taxon>
        <taxon>Syntrophomonadaceae</taxon>
        <taxon>Thermosyntropha</taxon>
    </lineage>
</organism>
<evidence type="ECO:0000259" key="9">
    <source>
        <dbReference type="Pfam" id="PF26540"/>
    </source>
</evidence>
<dbReference type="InterPro" id="IPR016425">
    <property type="entry name" value="IspG_bac"/>
</dbReference>
<name>A0A1M5KWE5_9FIRM</name>
<dbReference type="Gene3D" id="3.30.413.10">
    <property type="entry name" value="Sulfite Reductase Hemoprotein, domain 1"/>
    <property type="match status" value="1"/>
</dbReference>
<evidence type="ECO:0000256" key="4">
    <source>
        <dbReference type="ARBA" id="ARBA00023004"/>
    </source>
</evidence>
<dbReference type="PANTHER" id="PTHR30454">
    <property type="entry name" value="4-HYDROXY-3-METHYLBUT-2-EN-1-YL DIPHOSPHATE SYNTHASE"/>
    <property type="match status" value="1"/>
</dbReference>
<dbReference type="InterPro" id="IPR058579">
    <property type="entry name" value="IspG_C"/>
</dbReference>
<feature type="domain" description="IspG C-terminal" evidence="9">
    <location>
        <begin position="259"/>
        <end position="345"/>
    </location>
</feature>
<keyword evidence="11" id="KW-1185">Reference proteome</keyword>
<dbReference type="InterPro" id="IPR058578">
    <property type="entry name" value="IspG_TIM"/>
</dbReference>
<dbReference type="InterPro" id="IPR045854">
    <property type="entry name" value="NO2/SO3_Rdtase_4Fe4S_sf"/>
</dbReference>
<dbReference type="GO" id="GO:0016114">
    <property type="term" value="P:terpenoid biosynthetic process"/>
    <property type="evidence" value="ECO:0007669"/>
    <property type="project" value="InterPro"/>
</dbReference>
<dbReference type="RefSeq" id="WP_073089572.1">
    <property type="nucleotide sequence ID" value="NZ_FQWY01000006.1"/>
</dbReference>
<evidence type="ECO:0000313" key="11">
    <source>
        <dbReference type="Proteomes" id="UP000242329"/>
    </source>
</evidence>
<feature type="binding site" evidence="7">
    <location>
        <position position="305"/>
    </location>
    <ligand>
        <name>[4Fe-4S] cluster</name>
        <dbReference type="ChEBI" id="CHEBI:49883"/>
    </ligand>
</feature>
<dbReference type="PANTHER" id="PTHR30454:SF0">
    <property type="entry name" value="4-HYDROXY-3-METHYLBUT-2-EN-1-YL DIPHOSPHATE SYNTHASE (FERREDOXIN), CHLOROPLASTIC"/>
    <property type="match status" value="1"/>
</dbReference>
<dbReference type="NCBIfam" id="TIGR00612">
    <property type="entry name" value="ispG_gcpE"/>
    <property type="match status" value="1"/>
</dbReference>
<proteinExistence type="inferred from homology"/>
<evidence type="ECO:0000256" key="6">
    <source>
        <dbReference type="ARBA" id="ARBA00023229"/>
    </source>
</evidence>
<dbReference type="Proteomes" id="UP000242329">
    <property type="component" value="Unassembled WGS sequence"/>
</dbReference>
<comment type="cofactor">
    <cofactor evidence="7">
        <name>[4Fe-4S] cluster</name>
        <dbReference type="ChEBI" id="CHEBI:49883"/>
    </cofactor>
    <text evidence="7">Binds 1 [4Fe-4S] cluster.</text>
</comment>
<accession>A0A1M5KWE5</accession>
<dbReference type="InterPro" id="IPR011005">
    <property type="entry name" value="Dihydropteroate_synth-like_sf"/>
</dbReference>
<evidence type="ECO:0000256" key="5">
    <source>
        <dbReference type="ARBA" id="ARBA00023014"/>
    </source>
</evidence>
<keyword evidence="5 7" id="KW-0411">Iron-sulfur</keyword>
<evidence type="ECO:0000256" key="7">
    <source>
        <dbReference type="HAMAP-Rule" id="MF_00159"/>
    </source>
</evidence>
<evidence type="ECO:0000256" key="1">
    <source>
        <dbReference type="ARBA" id="ARBA00022485"/>
    </source>
</evidence>
<dbReference type="EMBL" id="FQWY01000006">
    <property type="protein sequence ID" value="SHG57056.1"/>
    <property type="molecule type" value="Genomic_DNA"/>
</dbReference>
<feature type="binding site" evidence="7">
    <location>
        <position position="298"/>
    </location>
    <ligand>
        <name>[4Fe-4S] cluster</name>
        <dbReference type="ChEBI" id="CHEBI:49883"/>
    </ligand>
</feature>
<dbReference type="GO" id="GO:0046429">
    <property type="term" value="F:4-hydroxy-3-methylbut-2-en-1-yl diphosphate synthase activity (ferredoxin)"/>
    <property type="evidence" value="ECO:0007669"/>
    <property type="project" value="UniProtKB-UniRule"/>
</dbReference>
<gene>
    <name evidence="7" type="primary">ispG</name>
    <name evidence="10" type="ORF">SAMN02745221_00498</name>
</gene>